<reference evidence="1" key="1">
    <citation type="journal article" date="2015" name="Nature">
        <title>Complex archaea that bridge the gap between prokaryotes and eukaryotes.</title>
        <authorList>
            <person name="Spang A."/>
            <person name="Saw J.H."/>
            <person name="Jorgensen S.L."/>
            <person name="Zaremba-Niedzwiedzka K."/>
            <person name="Martijn J."/>
            <person name="Lind A.E."/>
            <person name="van Eijk R."/>
            <person name="Schleper C."/>
            <person name="Guy L."/>
            <person name="Ettema T.J."/>
        </authorList>
    </citation>
    <scope>NUCLEOTIDE SEQUENCE</scope>
</reference>
<proteinExistence type="predicted"/>
<accession>A0A0F8WMW0</accession>
<organism evidence="1">
    <name type="scientific">marine sediment metagenome</name>
    <dbReference type="NCBI Taxonomy" id="412755"/>
    <lineage>
        <taxon>unclassified sequences</taxon>
        <taxon>metagenomes</taxon>
        <taxon>ecological metagenomes</taxon>
    </lineage>
</organism>
<name>A0A0F8WMW0_9ZZZZ</name>
<dbReference type="AlphaFoldDB" id="A0A0F8WMW0"/>
<sequence length="75" mass="8977">MTELEAYQVLETFPKRSKIAKWYDDPDHGDKLQEAIFVLMPDFEYPSFSYMTIGAFMKRIMNKAKFDYLKSWPNI</sequence>
<protein>
    <submittedName>
        <fullName evidence="1">Uncharacterized protein</fullName>
    </submittedName>
</protein>
<dbReference type="EMBL" id="LAZR01068462">
    <property type="protein sequence ID" value="KKK49590.1"/>
    <property type="molecule type" value="Genomic_DNA"/>
</dbReference>
<gene>
    <name evidence="1" type="ORF">LCGC14_3133530</name>
</gene>
<comment type="caution">
    <text evidence="1">The sequence shown here is derived from an EMBL/GenBank/DDBJ whole genome shotgun (WGS) entry which is preliminary data.</text>
</comment>
<evidence type="ECO:0000313" key="1">
    <source>
        <dbReference type="EMBL" id="KKK49590.1"/>
    </source>
</evidence>